<comment type="caution">
    <text evidence="3">The sequence shown here is derived from an EMBL/GenBank/DDBJ whole genome shotgun (WGS) entry which is preliminary data.</text>
</comment>
<evidence type="ECO:0000313" key="3">
    <source>
        <dbReference type="EMBL" id="MBE1609476.1"/>
    </source>
</evidence>
<gene>
    <name evidence="3" type="ORF">HEB94_006324</name>
</gene>
<keyword evidence="4" id="KW-1185">Reference proteome</keyword>
<dbReference type="GO" id="GO:0000166">
    <property type="term" value="F:nucleotide binding"/>
    <property type="evidence" value="ECO:0007669"/>
    <property type="project" value="InterPro"/>
</dbReference>
<evidence type="ECO:0000259" key="1">
    <source>
        <dbReference type="Pfam" id="PF01408"/>
    </source>
</evidence>
<reference evidence="3" key="1">
    <citation type="submission" date="2020-10" db="EMBL/GenBank/DDBJ databases">
        <title>Sequencing the genomes of 1000 actinobacteria strains.</title>
        <authorList>
            <person name="Klenk H.-P."/>
        </authorList>
    </citation>
    <scope>NUCLEOTIDE SEQUENCE</scope>
    <source>
        <strain evidence="3">DSM 45354</strain>
    </source>
</reference>
<feature type="domain" description="GFO/IDH/MocA-like oxidoreductase" evidence="2">
    <location>
        <begin position="130"/>
        <end position="251"/>
    </location>
</feature>
<dbReference type="InterPro" id="IPR055170">
    <property type="entry name" value="GFO_IDH_MocA-like_dom"/>
</dbReference>
<sequence length="333" mass="35650">MIRLAMLSFWHVHAGGYARQAQQHPGTEIVAAWDEDPGRGRVEAEKLGVPFHEDLADVLARDDVDGVIVDTPTNIHPEVIGAAARAGKHIFTEKVLALTVRECNEILAEVDRAGVALILSLPRVYHGYTQAIREVLDAGHLGDIAVVRTRLSHGGAVGEGWLPAHFYDAEQCGGGALIDLGCHPMYLAQMFLGGLPESVSATYGHVTGREVEDNAVAVLSYPSGAIGVAEAGFATTYSPFTIEVHGTQGSLLYGTPDDRLLVRSPAHEGGERWVELPVPADQPSAFDQWVDHIEKGTRPTANVELGLDLTRLMEAANHSVATSAPVRIDSVKG</sequence>
<dbReference type="Pfam" id="PF22725">
    <property type="entry name" value="GFO_IDH_MocA_C3"/>
    <property type="match status" value="1"/>
</dbReference>
<dbReference type="RefSeq" id="WP_192753045.1">
    <property type="nucleotide sequence ID" value="NZ_BAABJL010000156.1"/>
</dbReference>
<feature type="domain" description="Gfo/Idh/MocA-like oxidoreductase N-terminal" evidence="1">
    <location>
        <begin position="18"/>
        <end position="118"/>
    </location>
</feature>
<dbReference type="InterPro" id="IPR036291">
    <property type="entry name" value="NAD(P)-bd_dom_sf"/>
</dbReference>
<dbReference type="PANTHER" id="PTHR43377">
    <property type="entry name" value="BILIVERDIN REDUCTASE A"/>
    <property type="match status" value="1"/>
</dbReference>
<dbReference type="Pfam" id="PF01408">
    <property type="entry name" value="GFO_IDH_MocA"/>
    <property type="match status" value="1"/>
</dbReference>
<protein>
    <submittedName>
        <fullName evidence="3">Dehydrogenase</fullName>
    </submittedName>
</protein>
<proteinExistence type="predicted"/>
<evidence type="ECO:0000259" key="2">
    <source>
        <dbReference type="Pfam" id="PF22725"/>
    </source>
</evidence>
<dbReference type="PANTHER" id="PTHR43377:SF1">
    <property type="entry name" value="BILIVERDIN REDUCTASE A"/>
    <property type="match status" value="1"/>
</dbReference>
<accession>A0A927MZJ7</accession>
<dbReference type="InterPro" id="IPR051450">
    <property type="entry name" value="Gfo/Idh/MocA_Oxidoreductases"/>
</dbReference>
<dbReference type="Gene3D" id="3.40.50.720">
    <property type="entry name" value="NAD(P)-binding Rossmann-like Domain"/>
    <property type="match status" value="1"/>
</dbReference>
<dbReference type="Gene3D" id="3.30.360.10">
    <property type="entry name" value="Dihydrodipicolinate Reductase, domain 2"/>
    <property type="match status" value="1"/>
</dbReference>
<dbReference type="SUPFAM" id="SSF55347">
    <property type="entry name" value="Glyceraldehyde-3-phosphate dehydrogenase-like, C-terminal domain"/>
    <property type="match status" value="1"/>
</dbReference>
<dbReference type="EMBL" id="JADBEM010000001">
    <property type="protein sequence ID" value="MBE1609476.1"/>
    <property type="molecule type" value="Genomic_DNA"/>
</dbReference>
<dbReference type="Proteomes" id="UP000638648">
    <property type="component" value="Unassembled WGS sequence"/>
</dbReference>
<name>A0A927MZJ7_9ACTN</name>
<organism evidence="3 4">
    <name type="scientific">Actinopolymorpha pittospori</name>
    <dbReference type="NCBI Taxonomy" id="648752"/>
    <lineage>
        <taxon>Bacteria</taxon>
        <taxon>Bacillati</taxon>
        <taxon>Actinomycetota</taxon>
        <taxon>Actinomycetes</taxon>
        <taxon>Propionibacteriales</taxon>
        <taxon>Actinopolymorphaceae</taxon>
        <taxon>Actinopolymorpha</taxon>
    </lineage>
</organism>
<dbReference type="AlphaFoldDB" id="A0A927MZJ7"/>
<evidence type="ECO:0000313" key="4">
    <source>
        <dbReference type="Proteomes" id="UP000638648"/>
    </source>
</evidence>
<dbReference type="SUPFAM" id="SSF51735">
    <property type="entry name" value="NAD(P)-binding Rossmann-fold domains"/>
    <property type="match status" value="1"/>
</dbReference>
<dbReference type="InterPro" id="IPR000683">
    <property type="entry name" value="Gfo/Idh/MocA-like_OxRdtase_N"/>
</dbReference>